<reference evidence="2 3" key="1">
    <citation type="submission" date="2020-10" db="EMBL/GenBank/DDBJ databases">
        <title>Mucilaginibacter mali sp. nov., isolated from rhizosphere soil of apple orchard.</title>
        <authorList>
            <person name="Lee J.-S."/>
            <person name="Kim H.S."/>
            <person name="Kim J.-S."/>
        </authorList>
    </citation>
    <scope>NUCLEOTIDE SEQUENCE [LARGE SCALE GENOMIC DNA]</scope>
    <source>
        <strain evidence="2 3">KCTC 23157</strain>
    </source>
</reference>
<dbReference type="SUPFAM" id="SSF54913">
    <property type="entry name" value="GlnB-like"/>
    <property type="match status" value="1"/>
</dbReference>
<dbReference type="InterPro" id="IPR011322">
    <property type="entry name" value="N-reg_PII-like_a/b"/>
</dbReference>
<protein>
    <submittedName>
        <fullName evidence="2">DUF2007 domain-containing protein</fullName>
    </submittedName>
</protein>
<keyword evidence="3" id="KW-1185">Reference proteome</keyword>
<name>A0ABR9XH37_9SPHI</name>
<evidence type="ECO:0000313" key="2">
    <source>
        <dbReference type="EMBL" id="MBE9666530.1"/>
    </source>
</evidence>
<sequence length="80" mass="9032">MKDEGHIIIFQTFYDPVLAHIVRGRLEDNGIPCFISDENTLAANPFYNQAIGGIKLNIFEHDLEKCRAILAEDTDLANEL</sequence>
<organism evidence="2 3">
    <name type="scientific">Mucilaginibacter boryungensis</name>
    <dbReference type="NCBI Taxonomy" id="768480"/>
    <lineage>
        <taxon>Bacteria</taxon>
        <taxon>Pseudomonadati</taxon>
        <taxon>Bacteroidota</taxon>
        <taxon>Sphingobacteriia</taxon>
        <taxon>Sphingobacteriales</taxon>
        <taxon>Sphingobacteriaceae</taxon>
        <taxon>Mucilaginibacter</taxon>
    </lineage>
</organism>
<accession>A0ABR9XH37</accession>
<proteinExistence type="predicted"/>
<feature type="domain" description="DUF2007" evidence="1">
    <location>
        <begin position="14"/>
        <end position="72"/>
    </location>
</feature>
<dbReference type="Proteomes" id="UP000632774">
    <property type="component" value="Unassembled WGS sequence"/>
</dbReference>
<evidence type="ECO:0000259" key="1">
    <source>
        <dbReference type="Pfam" id="PF09413"/>
    </source>
</evidence>
<gene>
    <name evidence="2" type="ORF">IRJ18_09175</name>
</gene>
<dbReference type="Gene3D" id="3.30.70.790">
    <property type="entry name" value="UreE, C-terminal domain"/>
    <property type="match status" value="1"/>
</dbReference>
<evidence type="ECO:0000313" key="3">
    <source>
        <dbReference type="Proteomes" id="UP000632774"/>
    </source>
</evidence>
<dbReference type="Pfam" id="PF09413">
    <property type="entry name" value="DUF2007"/>
    <property type="match status" value="1"/>
</dbReference>
<comment type="caution">
    <text evidence="2">The sequence shown here is derived from an EMBL/GenBank/DDBJ whole genome shotgun (WGS) entry which is preliminary data.</text>
</comment>
<dbReference type="EMBL" id="JADFFM010000001">
    <property type="protein sequence ID" value="MBE9666530.1"/>
    <property type="molecule type" value="Genomic_DNA"/>
</dbReference>
<dbReference type="InterPro" id="IPR018551">
    <property type="entry name" value="DUF2007"/>
</dbReference>